<name>A0A2S4RV12_CITAM</name>
<dbReference type="EMBL" id="PQLX01000006">
    <property type="protein sequence ID" value="POU64001.1"/>
    <property type="molecule type" value="Genomic_DNA"/>
</dbReference>
<organism evidence="1 2">
    <name type="scientific">Citrobacter amalonaticus</name>
    <dbReference type="NCBI Taxonomy" id="35703"/>
    <lineage>
        <taxon>Bacteria</taxon>
        <taxon>Pseudomonadati</taxon>
        <taxon>Pseudomonadota</taxon>
        <taxon>Gammaproteobacteria</taxon>
        <taxon>Enterobacterales</taxon>
        <taxon>Enterobacteriaceae</taxon>
        <taxon>Citrobacter</taxon>
    </lineage>
</organism>
<dbReference type="OrthoDB" id="6637744at2"/>
<gene>
    <name evidence="1" type="ORF">C3430_17590</name>
</gene>
<reference evidence="1 2" key="1">
    <citation type="submission" date="2018-01" db="EMBL/GenBank/DDBJ databases">
        <title>Complete genome sequences of 14 Citrobacter spp. isolated from plant in Canada.</title>
        <authorList>
            <person name="Bhandare S.G."/>
            <person name="Colavecchio A."/>
            <person name="Jeukens J."/>
            <person name="Emond-Rheault J.-G."/>
            <person name="Freschi L."/>
            <person name="Hamel J."/>
            <person name="Kukavica-Ibrulj I."/>
            <person name="Levesque R."/>
            <person name="Goodridge L."/>
        </authorList>
    </citation>
    <scope>NUCLEOTIDE SEQUENCE [LARGE SCALE GENOMIC DNA]</scope>
    <source>
        <strain evidence="1 2">S1285</strain>
    </source>
</reference>
<protein>
    <submittedName>
        <fullName evidence="1">Uncharacterized protein</fullName>
    </submittedName>
</protein>
<evidence type="ECO:0000313" key="2">
    <source>
        <dbReference type="Proteomes" id="UP000237003"/>
    </source>
</evidence>
<dbReference type="RefSeq" id="WP_103778599.1">
    <property type="nucleotide sequence ID" value="NZ_PQLX01000006.1"/>
</dbReference>
<evidence type="ECO:0000313" key="1">
    <source>
        <dbReference type="EMBL" id="POU64001.1"/>
    </source>
</evidence>
<proteinExistence type="predicted"/>
<dbReference type="AlphaFoldDB" id="A0A2S4RV12"/>
<sequence length="64" mass="7584">MNLTPDKPTARDLLDLCRILTHSMLEIDEHGPNYVHLLAAQLHLLYEAFKEAEEREMRRERLPE</sequence>
<dbReference type="Proteomes" id="UP000237003">
    <property type="component" value="Unassembled WGS sequence"/>
</dbReference>
<comment type="caution">
    <text evidence="1">The sequence shown here is derived from an EMBL/GenBank/DDBJ whole genome shotgun (WGS) entry which is preliminary data.</text>
</comment>
<accession>A0A2S4RV12</accession>